<evidence type="ECO:0000313" key="3">
    <source>
        <dbReference type="Proteomes" id="UP000184248"/>
    </source>
</evidence>
<evidence type="ECO:0000313" key="2">
    <source>
        <dbReference type="EMBL" id="SHL15139.1"/>
    </source>
</evidence>
<protein>
    <submittedName>
        <fullName evidence="2">Phage regulatory protein Rha (Phage_pRha)</fullName>
    </submittedName>
</protein>
<name>A0A1M6YB39_9GAMM</name>
<gene>
    <name evidence="2" type="ORF">SAMN05192556_108110</name>
</gene>
<dbReference type="Proteomes" id="UP000184248">
    <property type="component" value="Unassembled WGS sequence"/>
</dbReference>
<feature type="coiled-coil region" evidence="1">
    <location>
        <begin position="104"/>
        <end position="138"/>
    </location>
</feature>
<evidence type="ECO:0000256" key="1">
    <source>
        <dbReference type="SAM" id="Coils"/>
    </source>
</evidence>
<dbReference type="EMBL" id="FRAL01000008">
    <property type="protein sequence ID" value="SHL15139.1"/>
    <property type="molecule type" value="Genomic_DNA"/>
</dbReference>
<organism evidence="2 3">
    <name type="scientific">Halomonas caseinilytica</name>
    <dbReference type="NCBI Taxonomy" id="438744"/>
    <lineage>
        <taxon>Bacteria</taxon>
        <taxon>Pseudomonadati</taxon>
        <taxon>Pseudomonadota</taxon>
        <taxon>Gammaproteobacteria</taxon>
        <taxon>Oceanospirillales</taxon>
        <taxon>Halomonadaceae</taxon>
        <taxon>Halomonas</taxon>
    </lineage>
</organism>
<accession>A0A1M6YB39</accession>
<keyword evidence="3" id="KW-1185">Reference proteome</keyword>
<keyword evidence="1" id="KW-0175">Coiled coil</keyword>
<dbReference type="InterPro" id="IPR014054">
    <property type="entry name" value="Phage_regulatory_Rha"/>
</dbReference>
<reference evidence="3" key="1">
    <citation type="submission" date="2016-11" db="EMBL/GenBank/DDBJ databases">
        <authorList>
            <person name="Varghese N."/>
            <person name="Submissions S."/>
        </authorList>
    </citation>
    <scope>NUCLEOTIDE SEQUENCE [LARGE SCALE GENOMIC DNA]</scope>
    <source>
        <strain evidence="3">ALO Sharm</strain>
    </source>
</reference>
<dbReference type="Pfam" id="PF09669">
    <property type="entry name" value="Phage_pRha"/>
    <property type="match status" value="1"/>
</dbReference>
<dbReference type="AlphaFoldDB" id="A0A1M6YB39"/>
<dbReference type="RefSeq" id="WP_073292215.1">
    <property type="nucleotide sequence ID" value="NZ_BDEO01000014.1"/>
</dbReference>
<sequence length="255" mass="29607">MSTAIETTTEPTMSSREIAELTGKQHKNVKRDIFTMLDTLKINAFNFEHIYRDDRNRKQMEYRLNRYYTELLITGYDVKRRAAVIDRWFELEKQVSQPQVPQSFAEALRLAADTQEQLEQEQKEKEQAQQRVSTYEKVTSQHNHTLHRIVRTFPGVNTMKIKSDLMFYGYLYKRANTYKVRAKYSHLFTERTDDEYGKPSPASRGGDDPSIVKQAVVLASYSPAHCSTNRGQHVRTSAVHEIICEPSDTSHSSHP</sequence>
<proteinExistence type="predicted"/>